<evidence type="ECO:0000313" key="2">
    <source>
        <dbReference type="EMBL" id="MQX16852.1"/>
    </source>
</evidence>
<keyword evidence="3" id="KW-1185">Reference proteome</keyword>
<dbReference type="InterPro" id="IPR002514">
    <property type="entry name" value="Transposase_8"/>
</dbReference>
<dbReference type="GO" id="GO:0003677">
    <property type="term" value="F:DNA binding"/>
    <property type="evidence" value="ECO:0007669"/>
    <property type="project" value="InterPro"/>
</dbReference>
<dbReference type="RefSeq" id="WP_153440681.1">
    <property type="nucleotide sequence ID" value="NZ_JACIGA010000051.1"/>
</dbReference>
<dbReference type="AlphaFoldDB" id="A0A6N7LFT6"/>
<dbReference type="EMBL" id="WITC01000077">
    <property type="protein sequence ID" value="MQX16761.1"/>
    <property type="molecule type" value="Genomic_DNA"/>
</dbReference>
<proteinExistence type="predicted"/>
<protein>
    <submittedName>
        <fullName evidence="1">Transposase</fullName>
    </submittedName>
</protein>
<dbReference type="EMBL" id="WITC01000079">
    <property type="protein sequence ID" value="MQX16852.1"/>
    <property type="molecule type" value="Genomic_DNA"/>
</dbReference>
<sequence length="37" mass="3756">MVQGTGGGGALQPGASVSTIAHRVGIHPSQLFGWRPQ</sequence>
<reference evidence="1 3" key="1">
    <citation type="journal article" date="2013" name="Genome Biol.">
        <title>Comparative genomics of the core and accessory genomes of 48 Sinorhizobium strains comprising five genospecies.</title>
        <authorList>
            <person name="Sugawara M."/>
            <person name="Epstein B."/>
            <person name="Badgley B.D."/>
            <person name="Unno T."/>
            <person name="Xu L."/>
            <person name="Reese J."/>
            <person name="Gyaneshwar P."/>
            <person name="Denny R."/>
            <person name="Mudge J."/>
            <person name="Bharti A.K."/>
            <person name="Farmer A.D."/>
            <person name="May G.D."/>
            <person name="Woodward J.E."/>
            <person name="Medigue C."/>
            <person name="Vallenet D."/>
            <person name="Lajus A."/>
            <person name="Rouy Z."/>
            <person name="Martinez-Vaz B."/>
            <person name="Tiffin P."/>
            <person name="Young N.D."/>
            <person name="Sadowsky M.J."/>
        </authorList>
    </citation>
    <scope>NUCLEOTIDE SEQUENCE [LARGE SCALE GENOMIC DNA]</scope>
    <source>
        <strain evidence="1 3">USDA4894</strain>
    </source>
</reference>
<organism evidence="1 3">
    <name type="scientific">Sinorhizobium terangae</name>
    <dbReference type="NCBI Taxonomy" id="110322"/>
    <lineage>
        <taxon>Bacteria</taxon>
        <taxon>Pseudomonadati</taxon>
        <taxon>Pseudomonadota</taxon>
        <taxon>Alphaproteobacteria</taxon>
        <taxon>Hyphomicrobiales</taxon>
        <taxon>Rhizobiaceae</taxon>
        <taxon>Sinorhizobium/Ensifer group</taxon>
        <taxon>Sinorhizobium</taxon>
    </lineage>
</organism>
<accession>A0A6N7LFT6</accession>
<evidence type="ECO:0000313" key="1">
    <source>
        <dbReference type="EMBL" id="MQX16761.1"/>
    </source>
</evidence>
<dbReference type="GO" id="GO:0006313">
    <property type="term" value="P:DNA transposition"/>
    <property type="evidence" value="ECO:0007669"/>
    <property type="project" value="InterPro"/>
</dbReference>
<dbReference type="GO" id="GO:0004803">
    <property type="term" value="F:transposase activity"/>
    <property type="evidence" value="ECO:0007669"/>
    <property type="project" value="InterPro"/>
</dbReference>
<name>A0A6N7LFT6_SINTE</name>
<comment type="caution">
    <text evidence="1">The sequence shown here is derived from an EMBL/GenBank/DDBJ whole genome shotgun (WGS) entry which is preliminary data.</text>
</comment>
<evidence type="ECO:0000313" key="3">
    <source>
        <dbReference type="Proteomes" id="UP000439983"/>
    </source>
</evidence>
<dbReference type="Proteomes" id="UP000439983">
    <property type="component" value="Unassembled WGS sequence"/>
</dbReference>
<dbReference type="Pfam" id="PF01527">
    <property type="entry name" value="HTH_Tnp_1"/>
    <property type="match status" value="1"/>
</dbReference>
<gene>
    <name evidence="1" type="ORF">GHK62_18980</name>
    <name evidence="2" type="ORF">GHK62_19445</name>
</gene>